<dbReference type="Proteomes" id="UP000515511">
    <property type="component" value="Chromosome"/>
</dbReference>
<feature type="transmembrane region" description="Helical" evidence="8">
    <location>
        <begin position="124"/>
        <end position="145"/>
    </location>
</feature>
<organism evidence="9 10">
    <name type="scientific">Leifsonia shinshuensis</name>
    <dbReference type="NCBI Taxonomy" id="150026"/>
    <lineage>
        <taxon>Bacteria</taxon>
        <taxon>Bacillati</taxon>
        <taxon>Actinomycetota</taxon>
        <taxon>Actinomycetes</taxon>
        <taxon>Micrococcales</taxon>
        <taxon>Microbacteriaceae</taxon>
        <taxon>Leifsonia</taxon>
    </lineage>
</organism>
<feature type="transmembrane region" description="Helical" evidence="8">
    <location>
        <begin position="34"/>
        <end position="53"/>
    </location>
</feature>
<dbReference type="AlphaFoldDB" id="A0A7G6YCW1"/>
<dbReference type="EMBL" id="CP043641">
    <property type="protein sequence ID" value="QNE36326.1"/>
    <property type="molecule type" value="Genomic_DNA"/>
</dbReference>
<reference evidence="10" key="1">
    <citation type="submission" date="2019-09" db="EMBL/GenBank/DDBJ databases">
        <title>Antimicrobial potential of Antarctic Bacteria.</title>
        <authorList>
            <person name="Benaud N."/>
            <person name="Edwards R.J."/>
            <person name="Ferrari B.C."/>
        </authorList>
    </citation>
    <scope>NUCLEOTIDE SEQUENCE [LARGE SCALE GENOMIC DNA]</scope>
    <source>
        <strain evidence="10">INR9</strain>
    </source>
</reference>
<name>A0A7G6YCW1_9MICO</name>
<dbReference type="InterPro" id="IPR004776">
    <property type="entry name" value="Mem_transp_PIN-like"/>
</dbReference>
<evidence type="ECO:0000256" key="3">
    <source>
        <dbReference type="ARBA" id="ARBA00022448"/>
    </source>
</evidence>
<keyword evidence="7 8" id="KW-0472">Membrane</keyword>
<evidence type="ECO:0000256" key="6">
    <source>
        <dbReference type="ARBA" id="ARBA00022989"/>
    </source>
</evidence>
<dbReference type="InterPro" id="IPR038770">
    <property type="entry name" value="Na+/solute_symporter_sf"/>
</dbReference>
<dbReference type="GO" id="GO:0055085">
    <property type="term" value="P:transmembrane transport"/>
    <property type="evidence" value="ECO:0007669"/>
    <property type="project" value="InterPro"/>
</dbReference>
<feature type="transmembrane region" description="Helical" evidence="8">
    <location>
        <begin position="99"/>
        <end position="118"/>
    </location>
</feature>
<evidence type="ECO:0000256" key="2">
    <source>
        <dbReference type="ARBA" id="ARBA00010145"/>
    </source>
</evidence>
<evidence type="ECO:0000313" key="10">
    <source>
        <dbReference type="Proteomes" id="UP000515511"/>
    </source>
</evidence>
<keyword evidence="6 8" id="KW-1133">Transmembrane helix</keyword>
<sequence>MAGVLTGFGIIAFVILVGYLAGRFRVGGPTAPYVLNRIAFFVTNPALLFVTLAHADLKVVFSTQLVVAAVAALAAAGLFLVLSRLFFRRPAAETTIGTLGSGYVNGNNIGLPVAVYVLGSASYVAPVLLLQLIVFAPIALTVLDITSRGTVSVRSILTQPVRNPMIIASLLGILVDVLHIPIPVAVYQPFELIGGAAVPLVLMAFGMSLHGSRPLQAGHGRAEIAAAVAIKSVAMPLIAFAVARFAFGLEGHALFAAVALAALPTAQNVYNFAARYERGMPVARDIVLLTTLFAVPVLLVIAALLA</sequence>
<evidence type="ECO:0000256" key="7">
    <source>
        <dbReference type="ARBA" id="ARBA00023136"/>
    </source>
</evidence>
<dbReference type="PANTHER" id="PTHR36838:SF1">
    <property type="entry name" value="SLR1864 PROTEIN"/>
    <property type="match status" value="1"/>
</dbReference>
<dbReference type="KEGG" id="lse:F1C12_15200"/>
<dbReference type="PANTHER" id="PTHR36838">
    <property type="entry name" value="AUXIN EFFLUX CARRIER FAMILY PROTEIN"/>
    <property type="match status" value="1"/>
</dbReference>
<evidence type="ECO:0000256" key="5">
    <source>
        <dbReference type="ARBA" id="ARBA00022692"/>
    </source>
</evidence>
<dbReference type="Gene3D" id="1.20.1530.20">
    <property type="match status" value="1"/>
</dbReference>
<evidence type="ECO:0000256" key="1">
    <source>
        <dbReference type="ARBA" id="ARBA00004651"/>
    </source>
</evidence>
<gene>
    <name evidence="9" type="ORF">F1C12_15200</name>
</gene>
<proteinExistence type="inferred from homology"/>
<accession>A0A7G6YCW1</accession>
<feature type="transmembrane region" description="Helical" evidence="8">
    <location>
        <begin position="253"/>
        <end position="274"/>
    </location>
</feature>
<comment type="subcellular location">
    <subcellularLocation>
        <location evidence="1">Cell membrane</location>
        <topology evidence="1">Multi-pass membrane protein</topology>
    </subcellularLocation>
</comment>
<evidence type="ECO:0000256" key="8">
    <source>
        <dbReference type="SAM" id="Phobius"/>
    </source>
</evidence>
<feature type="transmembrane region" description="Helical" evidence="8">
    <location>
        <begin position="6"/>
        <end position="22"/>
    </location>
</feature>
<feature type="transmembrane region" description="Helical" evidence="8">
    <location>
        <begin position="192"/>
        <end position="212"/>
    </location>
</feature>
<keyword evidence="3" id="KW-0813">Transport</keyword>
<evidence type="ECO:0000313" key="9">
    <source>
        <dbReference type="EMBL" id="QNE36326.1"/>
    </source>
</evidence>
<feature type="transmembrane region" description="Helical" evidence="8">
    <location>
        <begin position="224"/>
        <end position="247"/>
    </location>
</feature>
<dbReference type="RefSeq" id="WP_185275760.1">
    <property type="nucleotide sequence ID" value="NZ_CP043641.1"/>
</dbReference>
<keyword evidence="4" id="KW-1003">Cell membrane</keyword>
<protein>
    <submittedName>
        <fullName evidence="9">AEC family transporter</fullName>
    </submittedName>
</protein>
<evidence type="ECO:0000256" key="4">
    <source>
        <dbReference type="ARBA" id="ARBA00022475"/>
    </source>
</evidence>
<comment type="similarity">
    <text evidence="2">Belongs to the auxin efflux carrier (TC 2.A.69) family.</text>
</comment>
<keyword evidence="5 8" id="KW-0812">Transmembrane</keyword>
<feature type="transmembrane region" description="Helical" evidence="8">
    <location>
        <begin position="65"/>
        <end position="87"/>
    </location>
</feature>
<feature type="transmembrane region" description="Helical" evidence="8">
    <location>
        <begin position="166"/>
        <end position="186"/>
    </location>
</feature>
<dbReference type="Pfam" id="PF03547">
    <property type="entry name" value="Mem_trans"/>
    <property type="match status" value="1"/>
</dbReference>
<feature type="transmembrane region" description="Helical" evidence="8">
    <location>
        <begin position="286"/>
        <end position="305"/>
    </location>
</feature>
<dbReference type="GO" id="GO:0005886">
    <property type="term" value="C:plasma membrane"/>
    <property type="evidence" value="ECO:0007669"/>
    <property type="project" value="UniProtKB-SubCell"/>
</dbReference>